<reference evidence="3" key="5">
    <citation type="submission" date="2025-09" db="UniProtKB">
        <authorList>
            <consortium name="Ensembl"/>
        </authorList>
    </citation>
    <scope>IDENTIFICATION</scope>
</reference>
<evidence type="ECO:0000313" key="3">
    <source>
        <dbReference type="Ensembl" id="ENSCMIP00000009869.1"/>
    </source>
</evidence>
<dbReference type="GeneTree" id="ENSGT01010000224489"/>
<keyword evidence="4" id="KW-1185">Reference proteome</keyword>
<dbReference type="Proteomes" id="UP000314986">
    <property type="component" value="Unassembled WGS sequence"/>
</dbReference>
<reference evidence="3" key="4">
    <citation type="submission" date="2025-08" db="UniProtKB">
        <authorList>
            <consortium name="Ensembl"/>
        </authorList>
    </citation>
    <scope>IDENTIFICATION</scope>
</reference>
<dbReference type="InterPro" id="IPR042945">
    <property type="entry name" value="LBH_dom_prot"/>
</dbReference>
<dbReference type="Ensembl" id="ENSCMIT00000010133.1">
    <property type="protein sequence ID" value="ENSCMIP00000009869.1"/>
    <property type="gene ID" value="ENSCMIG00000005204.1"/>
</dbReference>
<evidence type="ECO:0000256" key="1">
    <source>
        <dbReference type="SAM" id="MobiDB-lite"/>
    </source>
</evidence>
<dbReference type="AlphaFoldDB" id="A0A4W3HJZ2"/>
<feature type="region of interest" description="Disordered" evidence="1">
    <location>
        <begin position="71"/>
        <end position="122"/>
    </location>
</feature>
<accession>A0A4W3HJZ2</accession>
<proteinExistence type="predicted"/>
<name>A0A4W3HJZ2_CALMI</name>
<dbReference type="PANTHER" id="PTHR14987">
    <property type="entry name" value="PROTEIN LBH-RELATED"/>
    <property type="match status" value="1"/>
</dbReference>
<reference evidence="4" key="3">
    <citation type="journal article" date="2014" name="Nature">
        <title>Elephant shark genome provides unique insights into gnathostome evolution.</title>
        <authorList>
            <consortium name="International Elephant Shark Genome Sequencing Consortium"/>
            <person name="Venkatesh B."/>
            <person name="Lee A.P."/>
            <person name="Ravi V."/>
            <person name="Maurya A.K."/>
            <person name="Lian M.M."/>
            <person name="Swann J.B."/>
            <person name="Ohta Y."/>
            <person name="Flajnik M.F."/>
            <person name="Sutoh Y."/>
            <person name="Kasahara M."/>
            <person name="Hoon S."/>
            <person name="Gangu V."/>
            <person name="Roy S.W."/>
            <person name="Irimia M."/>
            <person name="Korzh V."/>
            <person name="Kondrychyn I."/>
            <person name="Lim Z.W."/>
            <person name="Tay B.H."/>
            <person name="Tohari S."/>
            <person name="Kong K.W."/>
            <person name="Ho S."/>
            <person name="Lorente-Galdos B."/>
            <person name="Quilez J."/>
            <person name="Marques-Bonet T."/>
            <person name="Raney B.J."/>
            <person name="Ingham P.W."/>
            <person name="Tay A."/>
            <person name="Hillier L.W."/>
            <person name="Minx P."/>
            <person name="Boehm T."/>
            <person name="Wilson R.K."/>
            <person name="Brenner S."/>
            <person name="Warren W.C."/>
        </authorList>
    </citation>
    <scope>NUCLEOTIDE SEQUENCE [LARGE SCALE GENOMIC DNA]</scope>
</reference>
<dbReference type="InParanoid" id="A0A4W3HJZ2"/>
<organism evidence="3 4">
    <name type="scientific">Callorhinchus milii</name>
    <name type="common">Ghost shark</name>
    <dbReference type="NCBI Taxonomy" id="7868"/>
    <lineage>
        <taxon>Eukaryota</taxon>
        <taxon>Metazoa</taxon>
        <taxon>Chordata</taxon>
        <taxon>Craniata</taxon>
        <taxon>Vertebrata</taxon>
        <taxon>Chondrichthyes</taxon>
        <taxon>Holocephali</taxon>
        <taxon>Chimaeriformes</taxon>
        <taxon>Callorhinchidae</taxon>
        <taxon>Callorhinchus</taxon>
    </lineage>
</organism>
<protein>
    <submittedName>
        <fullName evidence="3">Protein LBH-like</fullName>
    </submittedName>
</protein>
<evidence type="ECO:0000259" key="2">
    <source>
        <dbReference type="Pfam" id="PF15317"/>
    </source>
</evidence>
<reference evidence="4" key="1">
    <citation type="journal article" date="2006" name="Science">
        <title>Ancient noncoding elements conserved in the human genome.</title>
        <authorList>
            <person name="Venkatesh B."/>
            <person name="Kirkness E.F."/>
            <person name="Loh Y.H."/>
            <person name="Halpern A.L."/>
            <person name="Lee A.P."/>
            <person name="Johnson J."/>
            <person name="Dandona N."/>
            <person name="Viswanathan L.D."/>
            <person name="Tay A."/>
            <person name="Venter J.C."/>
            <person name="Strausberg R.L."/>
            <person name="Brenner S."/>
        </authorList>
    </citation>
    <scope>NUCLEOTIDE SEQUENCE [LARGE SCALE GENOMIC DNA]</scope>
</reference>
<feature type="domain" description="LBH" evidence="2">
    <location>
        <begin position="34"/>
        <end position="99"/>
    </location>
</feature>
<sequence length="122" mass="13548">RLGSKSRIYHSCLLCSQEGRNSGLESIMEGIQAKENQALLPIQIFPDPKEVSGDDNPRKLKVRLPSIVLEPTEEGDVESGELRWPPKGLGSFRDDQQDLGEDPFPQTMADQRDTRTSSVPGE</sequence>
<evidence type="ECO:0000313" key="4">
    <source>
        <dbReference type="Proteomes" id="UP000314986"/>
    </source>
</evidence>
<reference evidence="4" key="2">
    <citation type="journal article" date="2007" name="PLoS Biol.">
        <title>Survey sequencing and comparative analysis of the elephant shark (Callorhinchus milii) genome.</title>
        <authorList>
            <person name="Venkatesh B."/>
            <person name="Kirkness E.F."/>
            <person name="Loh Y.H."/>
            <person name="Halpern A.L."/>
            <person name="Lee A.P."/>
            <person name="Johnson J."/>
            <person name="Dandona N."/>
            <person name="Viswanathan L.D."/>
            <person name="Tay A."/>
            <person name="Venter J.C."/>
            <person name="Strausberg R.L."/>
            <person name="Brenner S."/>
        </authorList>
    </citation>
    <scope>NUCLEOTIDE SEQUENCE [LARGE SCALE GENOMIC DNA]</scope>
</reference>
<dbReference type="Pfam" id="PF15317">
    <property type="entry name" value="Lbh"/>
    <property type="match status" value="1"/>
</dbReference>
<dbReference type="InterPro" id="IPR038990">
    <property type="entry name" value="LBH_dom"/>
</dbReference>